<dbReference type="RefSeq" id="WP_123168339.1">
    <property type="nucleotide sequence ID" value="NZ_QKOD01000003.1"/>
</dbReference>
<dbReference type="SUPFAM" id="SSF52540">
    <property type="entry name" value="P-loop containing nucleoside triphosphate hydrolases"/>
    <property type="match status" value="1"/>
</dbReference>
<evidence type="ECO:0000313" key="13">
    <source>
        <dbReference type="EMBL" id="RNJ45375.1"/>
    </source>
</evidence>
<reference evidence="13 14" key="1">
    <citation type="journal article" date="2018" name="Mol. Plant Microbe Interact.">
        <title>Taxonomically Different Co-Microsymbionts of a Relict Legume, Oxytropis popoviana, Have Complementary Sets of Symbiotic Genes and Together Increase the Efficiency of Plant Nodulation.</title>
        <authorList>
            <person name="Safronova V."/>
            <person name="Belimov A."/>
            <person name="Sazanova A."/>
            <person name="Chirak E."/>
            <person name="Verkhozina A."/>
            <person name="Kuznetsova I."/>
            <person name="Andronov E."/>
            <person name="Puhalsky J."/>
            <person name="Tikhonovich I."/>
        </authorList>
    </citation>
    <scope>NUCLEOTIDE SEQUENCE [LARGE SCALE GENOMIC DNA]</scope>
    <source>
        <strain evidence="13 14">Opo-235</strain>
    </source>
</reference>
<dbReference type="InterPro" id="IPR039421">
    <property type="entry name" value="Type_1_exporter"/>
</dbReference>
<keyword evidence="4 10" id="KW-0812">Transmembrane</keyword>
<dbReference type="InterPro" id="IPR003593">
    <property type="entry name" value="AAA+_ATPase"/>
</dbReference>
<comment type="caution">
    <text evidence="13">The sequence shown here is derived from an EMBL/GenBank/DDBJ whole genome shotgun (WGS) entry which is preliminary data.</text>
</comment>
<name>A0A3M9XBW0_9HYPH</name>
<dbReference type="Gene3D" id="1.20.1560.10">
    <property type="entry name" value="ABC transporter type 1, transmembrane domain"/>
    <property type="match status" value="1"/>
</dbReference>
<dbReference type="CDD" id="cd03254">
    <property type="entry name" value="ABCC_Glucan_exporter_like"/>
    <property type="match status" value="1"/>
</dbReference>
<evidence type="ECO:0000256" key="8">
    <source>
        <dbReference type="ARBA" id="ARBA00023136"/>
    </source>
</evidence>
<comment type="similarity">
    <text evidence="2">Belongs to the ABC transporter superfamily.</text>
</comment>
<feature type="transmembrane region" description="Helical" evidence="10">
    <location>
        <begin position="302"/>
        <end position="319"/>
    </location>
</feature>
<feature type="domain" description="ABC transmembrane type-1" evidence="12">
    <location>
        <begin position="55"/>
        <end position="338"/>
    </location>
</feature>
<dbReference type="InterPro" id="IPR003439">
    <property type="entry name" value="ABC_transporter-like_ATP-bd"/>
</dbReference>
<feature type="transmembrane region" description="Helical" evidence="10">
    <location>
        <begin position="167"/>
        <end position="189"/>
    </location>
</feature>
<dbReference type="PROSITE" id="PS50929">
    <property type="entry name" value="ABC_TM1F"/>
    <property type="match status" value="1"/>
</dbReference>
<dbReference type="SMART" id="SM00382">
    <property type="entry name" value="AAA"/>
    <property type="match status" value="1"/>
</dbReference>
<keyword evidence="5" id="KW-0547">Nucleotide-binding</keyword>
<feature type="region of interest" description="Disordered" evidence="9">
    <location>
        <begin position="1"/>
        <end position="24"/>
    </location>
</feature>
<dbReference type="EMBL" id="QKOD01000003">
    <property type="protein sequence ID" value="RNJ45375.1"/>
    <property type="molecule type" value="Genomic_DNA"/>
</dbReference>
<dbReference type="InterPro" id="IPR011527">
    <property type="entry name" value="ABC1_TM_dom"/>
</dbReference>
<evidence type="ECO:0000256" key="4">
    <source>
        <dbReference type="ARBA" id="ARBA00022692"/>
    </source>
</evidence>
<feature type="domain" description="ABC transporter" evidence="11">
    <location>
        <begin position="373"/>
        <end position="607"/>
    </location>
</feature>
<keyword evidence="3" id="KW-0813">Transport</keyword>
<dbReference type="Proteomes" id="UP000275436">
    <property type="component" value="Unassembled WGS sequence"/>
</dbReference>
<dbReference type="InterPro" id="IPR036640">
    <property type="entry name" value="ABC1_TM_sf"/>
</dbReference>
<dbReference type="PROSITE" id="PS50893">
    <property type="entry name" value="ABC_TRANSPORTER_2"/>
    <property type="match status" value="1"/>
</dbReference>
<dbReference type="FunFam" id="3.40.50.300:FF:000287">
    <property type="entry name" value="Multidrug ABC transporter ATP-binding protein"/>
    <property type="match status" value="1"/>
</dbReference>
<evidence type="ECO:0000259" key="11">
    <source>
        <dbReference type="PROSITE" id="PS50893"/>
    </source>
</evidence>
<gene>
    <name evidence="13" type="ORF">DNR46_14045</name>
</gene>
<evidence type="ECO:0000256" key="1">
    <source>
        <dbReference type="ARBA" id="ARBA00004651"/>
    </source>
</evidence>
<dbReference type="CDD" id="cd18545">
    <property type="entry name" value="ABC_6TM_YknV_like"/>
    <property type="match status" value="1"/>
</dbReference>
<dbReference type="GO" id="GO:0005524">
    <property type="term" value="F:ATP binding"/>
    <property type="evidence" value="ECO:0007669"/>
    <property type="project" value="UniProtKB-KW"/>
</dbReference>
<keyword evidence="6 13" id="KW-0067">ATP-binding</keyword>
<feature type="transmembrane region" description="Helical" evidence="10">
    <location>
        <begin position="91"/>
        <end position="109"/>
    </location>
</feature>
<organism evidence="13 14">
    <name type="scientific">Mesorhizobium japonicum</name>
    <dbReference type="NCBI Taxonomy" id="2066070"/>
    <lineage>
        <taxon>Bacteria</taxon>
        <taxon>Pseudomonadati</taxon>
        <taxon>Pseudomonadota</taxon>
        <taxon>Alphaproteobacteria</taxon>
        <taxon>Hyphomicrobiales</taxon>
        <taxon>Phyllobacteriaceae</taxon>
        <taxon>Mesorhizobium</taxon>
    </lineage>
</organism>
<feature type="compositionally biased region" description="Basic and acidic residues" evidence="9">
    <location>
        <begin position="1"/>
        <end position="14"/>
    </location>
</feature>
<sequence length="630" mass="69778">MSTRDDDEKDDKSGRPTKAVVGSHRDEEEVFGKAYDPRIIRRIWSFVRPYQGRIFISVAAVLVFTLTQLAIPLVIRYAIDHGMAPGRLDRSVMISAIITFTVIILINYAASYVQESVVGKVAENVLSDLRRAMFSHLQLVSLSFMDKTEVGRLMSRLQGDVNSMQEFLETSVMSVGDIVLLFGIVTVLLWLDFRLGLLTLSTMPMLFIVRLFWLPRAKVAFMAAHETNSIANGALAEGIHGVRTVQSLERQHVNFDLYDEKVLANLNAHLRSARYAQVMVPIVDTLTGMAMATVIVVGGSMVLSHSLDVGVMVAFLFYIQRFFDPIRSLTMQYSVMQRAMASGQRISEVLDVPVDVSDKDNAVALSRDTDGSVEFRNVTFGYRPNQPVLKNISFRVNPGETVALVGPTGSGKSSSMALVHRFYDVWSGQVLVGGHDVRDLTQDSLGDQVAMVLQEPFLFSGTVLENIRYHKTGASRDEVVRAAQAVGAHDFIEQLPDGYDTQLEQRGGNLSLGQRQLISFARALVADAKILVLDEATASIDSYTEMLIQKALIKLLEGRTGLVIAHRLATIRGADRIIVLQNGEIVESGNHEQLMQRKGLYARLYNMNYASFDDISEEEMGMDAALGKAT</sequence>
<evidence type="ECO:0000256" key="6">
    <source>
        <dbReference type="ARBA" id="ARBA00022840"/>
    </source>
</evidence>
<proteinExistence type="inferred from homology"/>
<keyword evidence="8 10" id="KW-0472">Membrane</keyword>
<comment type="subcellular location">
    <subcellularLocation>
        <location evidence="1">Cell membrane</location>
        <topology evidence="1">Multi-pass membrane protein</topology>
    </subcellularLocation>
</comment>
<evidence type="ECO:0000256" key="2">
    <source>
        <dbReference type="ARBA" id="ARBA00005417"/>
    </source>
</evidence>
<protein>
    <submittedName>
        <fullName evidence="13">ABC transporter ATP-binding protein</fullName>
    </submittedName>
</protein>
<dbReference type="Pfam" id="PF00664">
    <property type="entry name" value="ABC_membrane"/>
    <property type="match status" value="1"/>
</dbReference>
<dbReference type="InterPro" id="IPR017871">
    <property type="entry name" value="ABC_transporter-like_CS"/>
</dbReference>
<accession>A0A3M9XBW0</accession>
<evidence type="ECO:0000313" key="14">
    <source>
        <dbReference type="Proteomes" id="UP000275436"/>
    </source>
</evidence>
<evidence type="ECO:0000256" key="9">
    <source>
        <dbReference type="SAM" id="MobiDB-lite"/>
    </source>
</evidence>
<dbReference type="Pfam" id="PF00005">
    <property type="entry name" value="ABC_tran"/>
    <property type="match status" value="1"/>
</dbReference>
<evidence type="ECO:0000256" key="10">
    <source>
        <dbReference type="SAM" id="Phobius"/>
    </source>
</evidence>
<dbReference type="PROSITE" id="PS00211">
    <property type="entry name" value="ABC_TRANSPORTER_1"/>
    <property type="match status" value="1"/>
</dbReference>
<dbReference type="SUPFAM" id="SSF90123">
    <property type="entry name" value="ABC transporter transmembrane region"/>
    <property type="match status" value="1"/>
</dbReference>
<dbReference type="AlphaFoldDB" id="A0A3M9XBW0"/>
<dbReference type="PANTHER" id="PTHR43394">
    <property type="entry name" value="ATP-DEPENDENT PERMEASE MDL1, MITOCHONDRIAL"/>
    <property type="match status" value="1"/>
</dbReference>
<feature type="transmembrane region" description="Helical" evidence="10">
    <location>
        <begin position="54"/>
        <end position="79"/>
    </location>
</feature>
<keyword evidence="7 10" id="KW-1133">Transmembrane helix</keyword>
<evidence type="ECO:0000256" key="7">
    <source>
        <dbReference type="ARBA" id="ARBA00022989"/>
    </source>
</evidence>
<evidence type="ECO:0000256" key="3">
    <source>
        <dbReference type="ARBA" id="ARBA00022448"/>
    </source>
</evidence>
<dbReference type="GO" id="GO:0005886">
    <property type="term" value="C:plasma membrane"/>
    <property type="evidence" value="ECO:0007669"/>
    <property type="project" value="UniProtKB-SubCell"/>
</dbReference>
<dbReference type="PANTHER" id="PTHR43394:SF1">
    <property type="entry name" value="ATP-BINDING CASSETTE SUB-FAMILY B MEMBER 10, MITOCHONDRIAL"/>
    <property type="match status" value="1"/>
</dbReference>
<dbReference type="InterPro" id="IPR027417">
    <property type="entry name" value="P-loop_NTPase"/>
</dbReference>
<evidence type="ECO:0000259" key="12">
    <source>
        <dbReference type="PROSITE" id="PS50929"/>
    </source>
</evidence>
<evidence type="ECO:0000256" key="5">
    <source>
        <dbReference type="ARBA" id="ARBA00022741"/>
    </source>
</evidence>
<feature type="transmembrane region" description="Helical" evidence="10">
    <location>
        <begin position="195"/>
        <end position="213"/>
    </location>
</feature>
<dbReference type="Gene3D" id="3.40.50.300">
    <property type="entry name" value="P-loop containing nucleotide triphosphate hydrolases"/>
    <property type="match status" value="1"/>
</dbReference>
<dbReference type="GO" id="GO:0016887">
    <property type="term" value="F:ATP hydrolysis activity"/>
    <property type="evidence" value="ECO:0007669"/>
    <property type="project" value="InterPro"/>
</dbReference>
<dbReference type="GO" id="GO:0015421">
    <property type="term" value="F:ABC-type oligopeptide transporter activity"/>
    <property type="evidence" value="ECO:0007669"/>
    <property type="project" value="TreeGrafter"/>
</dbReference>